<keyword evidence="7" id="KW-1185">Reference proteome</keyword>
<dbReference type="PANTHER" id="PTHR30537:SF74">
    <property type="entry name" value="HTH-TYPE TRANSCRIPTIONAL REGULATOR TRPI"/>
    <property type="match status" value="1"/>
</dbReference>
<dbReference type="Proteomes" id="UP001149009">
    <property type="component" value="Unassembled WGS sequence"/>
</dbReference>
<evidence type="ECO:0000259" key="5">
    <source>
        <dbReference type="PROSITE" id="PS50931"/>
    </source>
</evidence>
<comment type="similarity">
    <text evidence="1">Belongs to the LysR transcriptional regulatory family.</text>
</comment>
<keyword evidence="2" id="KW-0805">Transcription regulation</keyword>
<dbReference type="Pfam" id="PF03466">
    <property type="entry name" value="LysR_substrate"/>
    <property type="match status" value="1"/>
</dbReference>
<dbReference type="RefSeq" id="WP_261516034.1">
    <property type="nucleotide sequence ID" value="NZ_JAODNV010000013.1"/>
</dbReference>
<dbReference type="SUPFAM" id="SSF53850">
    <property type="entry name" value="Periplasmic binding protein-like II"/>
    <property type="match status" value="1"/>
</dbReference>
<dbReference type="InterPro" id="IPR036390">
    <property type="entry name" value="WH_DNA-bd_sf"/>
</dbReference>
<dbReference type="InterPro" id="IPR005119">
    <property type="entry name" value="LysR_subst-bd"/>
</dbReference>
<dbReference type="GO" id="GO:0003700">
    <property type="term" value="F:DNA-binding transcription factor activity"/>
    <property type="evidence" value="ECO:0007669"/>
    <property type="project" value="InterPro"/>
</dbReference>
<dbReference type="InterPro" id="IPR036388">
    <property type="entry name" value="WH-like_DNA-bd_sf"/>
</dbReference>
<protein>
    <submittedName>
        <fullName evidence="6">LysR substrate-binding domain-containing protein</fullName>
    </submittedName>
</protein>
<keyword evidence="4" id="KW-0804">Transcription</keyword>
<dbReference type="AlphaFoldDB" id="A0A9X2XAL3"/>
<dbReference type="PANTHER" id="PTHR30537">
    <property type="entry name" value="HTH-TYPE TRANSCRIPTIONAL REGULATOR"/>
    <property type="match status" value="1"/>
</dbReference>
<evidence type="ECO:0000256" key="3">
    <source>
        <dbReference type="ARBA" id="ARBA00023125"/>
    </source>
</evidence>
<reference evidence="6" key="1">
    <citation type="submission" date="2022-08" db="EMBL/GenBank/DDBJ databases">
        <title>Chelativorans sichuanense sp. nov., a paraffin oil-degrading bacterium isolated from a mixture of oil-based drill cuttings and paddy soil.</title>
        <authorList>
            <person name="Yu J."/>
            <person name="Liu H."/>
            <person name="Chen Q."/>
        </authorList>
    </citation>
    <scope>NUCLEOTIDE SEQUENCE</scope>
    <source>
        <strain evidence="6">SCAU 2101</strain>
    </source>
</reference>
<dbReference type="Gene3D" id="3.40.190.10">
    <property type="entry name" value="Periplasmic binding protein-like II"/>
    <property type="match status" value="2"/>
</dbReference>
<keyword evidence="3" id="KW-0238">DNA-binding</keyword>
<accession>A0A9X2XAL3</accession>
<name>A0A9X2XAL3_9HYPH</name>
<feature type="domain" description="HTH lysR-type" evidence="5">
    <location>
        <begin position="7"/>
        <end position="64"/>
    </location>
</feature>
<evidence type="ECO:0000256" key="4">
    <source>
        <dbReference type="ARBA" id="ARBA00023163"/>
    </source>
</evidence>
<dbReference type="GO" id="GO:0043565">
    <property type="term" value="F:sequence-specific DNA binding"/>
    <property type="evidence" value="ECO:0007669"/>
    <property type="project" value="TreeGrafter"/>
</dbReference>
<dbReference type="Pfam" id="PF00126">
    <property type="entry name" value="HTH_1"/>
    <property type="match status" value="1"/>
</dbReference>
<proteinExistence type="inferred from homology"/>
<dbReference type="InterPro" id="IPR000847">
    <property type="entry name" value="LysR_HTH_N"/>
</dbReference>
<comment type="caution">
    <text evidence="6">The sequence shown here is derived from an EMBL/GenBank/DDBJ whole genome shotgun (WGS) entry which is preliminary data.</text>
</comment>
<dbReference type="InterPro" id="IPR058163">
    <property type="entry name" value="LysR-type_TF_proteobact-type"/>
</dbReference>
<dbReference type="EMBL" id="JAODNV010000013">
    <property type="protein sequence ID" value="MCT8991136.1"/>
    <property type="molecule type" value="Genomic_DNA"/>
</dbReference>
<dbReference type="Gene3D" id="1.10.10.10">
    <property type="entry name" value="Winged helix-like DNA-binding domain superfamily/Winged helix DNA-binding domain"/>
    <property type="match status" value="1"/>
</dbReference>
<dbReference type="PROSITE" id="PS50931">
    <property type="entry name" value="HTH_LYSR"/>
    <property type="match status" value="1"/>
</dbReference>
<dbReference type="GO" id="GO:0006351">
    <property type="term" value="P:DNA-templated transcription"/>
    <property type="evidence" value="ECO:0007669"/>
    <property type="project" value="TreeGrafter"/>
</dbReference>
<dbReference type="CDD" id="cd08432">
    <property type="entry name" value="PBP2_GcdR_TrpI_HvrB_AmpR_like"/>
    <property type="match status" value="1"/>
</dbReference>
<evidence type="ECO:0000256" key="1">
    <source>
        <dbReference type="ARBA" id="ARBA00009437"/>
    </source>
</evidence>
<evidence type="ECO:0000313" key="7">
    <source>
        <dbReference type="Proteomes" id="UP001149009"/>
    </source>
</evidence>
<gene>
    <name evidence="6" type="ORF">NYR54_12690</name>
</gene>
<dbReference type="SUPFAM" id="SSF46785">
    <property type="entry name" value="Winged helix' DNA-binding domain"/>
    <property type="match status" value="1"/>
</dbReference>
<sequence length="299" mass="32562">MQSLNRVHLNALRAVEAVLRLGSLSAAADELGVTPGAVSQHIIRCEQQLGRSLFERTSRGLAPTAFGREIAGLLYEGFSRLEQAVALSRRHADTLLTISVAPVFAAKWLVPRLAQFSARHPELRLRLDASVGLVNPDTSDIDLAIRVGEGGWSGVKAEFVLPLEVFPVCTPALAGRLRTPRDLLSAPIVRDANSTISWDVWLSPFGLSEKDLPAGDSFTDAALALDAAIAGQGVLLAWPFLADYALSTGLLVRPFEEIARTGDSYWLVTSQNRPEPKRVRDFKDWLRQEIAATAAKYKS</sequence>
<organism evidence="6 7">
    <name type="scientific">Chelativorans petroleitrophicus</name>
    <dbReference type="NCBI Taxonomy" id="2975484"/>
    <lineage>
        <taxon>Bacteria</taxon>
        <taxon>Pseudomonadati</taxon>
        <taxon>Pseudomonadota</taxon>
        <taxon>Alphaproteobacteria</taxon>
        <taxon>Hyphomicrobiales</taxon>
        <taxon>Phyllobacteriaceae</taxon>
        <taxon>Chelativorans</taxon>
    </lineage>
</organism>
<evidence type="ECO:0000313" key="6">
    <source>
        <dbReference type="EMBL" id="MCT8991136.1"/>
    </source>
</evidence>
<evidence type="ECO:0000256" key="2">
    <source>
        <dbReference type="ARBA" id="ARBA00023015"/>
    </source>
</evidence>